<keyword evidence="2" id="KW-1133">Transmembrane helix</keyword>
<keyword evidence="2" id="KW-0472">Membrane</keyword>
<evidence type="ECO:0000256" key="2">
    <source>
        <dbReference type="SAM" id="Phobius"/>
    </source>
</evidence>
<keyword evidence="2" id="KW-0812">Transmembrane</keyword>
<evidence type="ECO:0000256" key="1">
    <source>
        <dbReference type="SAM" id="MobiDB-lite"/>
    </source>
</evidence>
<reference evidence="3 4" key="1">
    <citation type="submission" date="2016-08" db="EMBL/GenBank/DDBJ databases">
        <authorList>
            <person name="Seilhamer J.J."/>
        </authorList>
    </citation>
    <scope>NUCLEOTIDE SEQUENCE [LARGE SCALE GENOMIC DNA]</scope>
    <source>
        <strain evidence="3 4">KCTC 42603</strain>
    </source>
</reference>
<dbReference type="STRING" id="1656094.BFC18_15560"/>
<comment type="caution">
    <text evidence="3">The sequence shown here is derived from an EMBL/GenBank/DDBJ whole genome shotgun (WGS) entry which is preliminary data.</text>
</comment>
<dbReference type="Proteomes" id="UP000175691">
    <property type="component" value="Unassembled WGS sequence"/>
</dbReference>
<evidence type="ECO:0000313" key="3">
    <source>
        <dbReference type="EMBL" id="OFC69994.1"/>
    </source>
</evidence>
<dbReference type="OrthoDB" id="6332631at2"/>
<dbReference type="RefSeq" id="WP_070126242.1">
    <property type="nucleotide sequence ID" value="NZ_MDHN01000032.1"/>
</dbReference>
<dbReference type="AlphaFoldDB" id="A0A1E7Z9A9"/>
<accession>A0A1E7Z9A9</accession>
<keyword evidence="4" id="KW-1185">Reference proteome</keyword>
<sequence length="102" mass="11509">MSFRIRNTVTFEAEMMVVNSLVPMATASLCCLIYFAITGLQPNMWVVGFTFNLCWVLSLRETILSSYLQGVSDSIQDSPYLKPKMGNNRTYGQQTAEEEPVN</sequence>
<protein>
    <submittedName>
        <fullName evidence="3">Uncharacterized protein</fullName>
    </submittedName>
</protein>
<gene>
    <name evidence="3" type="ORF">BFC18_15560</name>
</gene>
<organism evidence="3 4">
    <name type="scientific">Alteromonas confluentis</name>
    <dbReference type="NCBI Taxonomy" id="1656094"/>
    <lineage>
        <taxon>Bacteria</taxon>
        <taxon>Pseudomonadati</taxon>
        <taxon>Pseudomonadota</taxon>
        <taxon>Gammaproteobacteria</taxon>
        <taxon>Alteromonadales</taxon>
        <taxon>Alteromonadaceae</taxon>
        <taxon>Alteromonas/Salinimonas group</taxon>
        <taxon>Alteromonas</taxon>
    </lineage>
</organism>
<feature type="transmembrane region" description="Helical" evidence="2">
    <location>
        <begin position="16"/>
        <end position="37"/>
    </location>
</feature>
<feature type="region of interest" description="Disordered" evidence="1">
    <location>
        <begin position="75"/>
        <end position="102"/>
    </location>
</feature>
<evidence type="ECO:0000313" key="4">
    <source>
        <dbReference type="Proteomes" id="UP000175691"/>
    </source>
</evidence>
<proteinExistence type="predicted"/>
<dbReference type="EMBL" id="MDHN01000032">
    <property type="protein sequence ID" value="OFC69994.1"/>
    <property type="molecule type" value="Genomic_DNA"/>
</dbReference>
<name>A0A1E7Z9A9_9ALTE</name>